<dbReference type="Proteomes" id="UP001169027">
    <property type="component" value="Unassembled WGS sequence"/>
</dbReference>
<organism evidence="2 3">
    <name type="scientific">Variovorax ginsengisoli</name>
    <dbReference type="NCBI Taxonomy" id="363844"/>
    <lineage>
        <taxon>Bacteria</taxon>
        <taxon>Pseudomonadati</taxon>
        <taxon>Pseudomonadota</taxon>
        <taxon>Betaproteobacteria</taxon>
        <taxon>Burkholderiales</taxon>
        <taxon>Comamonadaceae</taxon>
        <taxon>Variovorax</taxon>
    </lineage>
</organism>
<evidence type="ECO:0000313" key="2">
    <source>
        <dbReference type="EMBL" id="MDO1536239.1"/>
    </source>
</evidence>
<evidence type="ECO:0000313" key="3">
    <source>
        <dbReference type="Proteomes" id="UP001169027"/>
    </source>
</evidence>
<feature type="region of interest" description="Disordered" evidence="1">
    <location>
        <begin position="1"/>
        <end position="25"/>
    </location>
</feature>
<accession>A0ABT8SD28</accession>
<proteinExistence type="predicted"/>
<dbReference type="RefSeq" id="WP_301814228.1">
    <property type="nucleotide sequence ID" value="NZ_JAUJZH010000026.1"/>
</dbReference>
<evidence type="ECO:0000256" key="1">
    <source>
        <dbReference type="SAM" id="MobiDB-lite"/>
    </source>
</evidence>
<feature type="compositionally biased region" description="Basic and acidic residues" evidence="1">
    <location>
        <begin position="16"/>
        <end position="25"/>
    </location>
</feature>
<keyword evidence="3" id="KW-1185">Reference proteome</keyword>
<name>A0ABT8SD28_9BURK</name>
<protein>
    <submittedName>
        <fullName evidence="2">Uncharacterized protein</fullName>
    </submittedName>
</protein>
<dbReference type="EMBL" id="JAUKVY010000026">
    <property type="protein sequence ID" value="MDO1536239.1"/>
    <property type="molecule type" value="Genomic_DNA"/>
</dbReference>
<reference evidence="2" key="1">
    <citation type="submission" date="2023-06" db="EMBL/GenBank/DDBJ databases">
        <authorList>
            <person name="Jiang Y."/>
            <person name="Liu Q."/>
        </authorList>
    </citation>
    <scope>NUCLEOTIDE SEQUENCE</scope>
    <source>
        <strain evidence="2">CGMCC 1.12090</strain>
    </source>
</reference>
<comment type="caution">
    <text evidence="2">The sequence shown here is derived from an EMBL/GenBank/DDBJ whole genome shotgun (WGS) entry which is preliminary data.</text>
</comment>
<gene>
    <name evidence="2" type="ORF">Q2T77_28520</name>
</gene>
<sequence>MCKRRTCMQTPARRNVRGDEMGSNSRETRAMRIVRIPSNKVEGPISDYHVLTYADSGFGPLPHYTRRRVPRDQVEAIVNRINQRDEAATFFPLPLSAVPRKVIWDKRHWAELRAHLADFFHVNARTFGARRILVDLQSPHGTAHLMEALRGAVEDVPPVCVDEIVVVTAAEGDDDQPALSRRQRDASVIAAIVKDHEAAEAERRNRRSRP</sequence>